<evidence type="ECO:0000256" key="2">
    <source>
        <dbReference type="ARBA" id="ARBA00022692"/>
    </source>
</evidence>
<dbReference type="GO" id="GO:0005886">
    <property type="term" value="C:plasma membrane"/>
    <property type="evidence" value="ECO:0007669"/>
    <property type="project" value="TreeGrafter"/>
</dbReference>
<dbReference type="InterPro" id="IPR052561">
    <property type="entry name" value="ComplexI_Subunit1"/>
</dbReference>
<name>A0A4Y7RDT0_9FIRM</name>
<sequence length="282" mass="31552">MIVVLAIVLGPIIGGLLTGIDRKITARLQGRFGPPIMQPFYDVFKLLGKEKFINNKVQIVYVITYIFFAMLSFVLFVLGQDLIAIIFVLTVGGGAMVMGALSVRSPYSQIGSQREILQMLAYDPLLIITAFGMFVVTGSFKVSEIVNYQIQNNTPLLYVLPLVFIVLIEVLSIKMRKSPFDISAGQHAHQELVRGVHTEFSGPYLALIEVAHWYELMLALGFVAIFFASNWYIAAALVIVMYLLEIILDNTTARLTWRWMLKSAWGFGIVLCAVNVIALYFI</sequence>
<dbReference type="Pfam" id="PF00146">
    <property type="entry name" value="NADHdh"/>
    <property type="match status" value="1"/>
</dbReference>
<comment type="subcellular location">
    <subcellularLocation>
        <location evidence="1">Membrane</location>
        <topology evidence="1">Multi-pass membrane protein</topology>
    </subcellularLocation>
</comment>
<evidence type="ECO:0000256" key="1">
    <source>
        <dbReference type="ARBA" id="ARBA00004141"/>
    </source>
</evidence>
<keyword evidence="4 5" id="KW-0472">Membrane</keyword>
<evidence type="ECO:0000256" key="4">
    <source>
        <dbReference type="ARBA" id="ARBA00023136"/>
    </source>
</evidence>
<dbReference type="EMBL" id="QFGA01000001">
    <property type="protein sequence ID" value="TEB06923.1"/>
    <property type="molecule type" value="Genomic_DNA"/>
</dbReference>
<keyword evidence="3 5" id="KW-1133">Transmembrane helix</keyword>
<keyword evidence="2 5" id="KW-0812">Transmembrane</keyword>
<keyword evidence="7" id="KW-1185">Reference proteome</keyword>
<evidence type="ECO:0000256" key="5">
    <source>
        <dbReference type="SAM" id="Phobius"/>
    </source>
</evidence>
<comment type="caution">
    <text evidence="6">The sequence shown here is derived from an EMBL/GenBank/DDBJ whole genome shotgun (WGS) entry which is preliminary data.</text>
</comment>
<dbReference type="EC" id="1.-.-.-" evidence="6"/>
<evidence type="ECO:0000256" key="3">
    <source>
        <dbReference type="ARBA" id="ARBA00022989"/>
    </source>
</evidence>
<dbReference type="PANTHER" id="PTHR43359:SF1">
    <property type="entry name" value="FORMATE HYDROGENLYASE SUBUNIT 4-RELATED"/>
    <property type="match status" value="1"/>
</dbReference>
<organism evidence="6 7">
    <name type="scientific">Pelotomaculum schinkii</name>
    <dbReference type="NCBI Taxonomy" id="78350"/>
    <lineage>
        <taxon>Bacteria</taxon>
        <taxon>Bacillati</taxon>
        <taxon>Bacillota</taxon>
        <taxon>Clostridia</taxon>
        <taxon>Eubacteriales</taxon>
        <taxon>Desulfotomaculaceae</taxon>
        <taxon>Pelotomaculum</taxon>
    </lineage>
</organism>
<accession>A0A4Y7RDT0</accession>
<dbReference type="PANTHER" id="PTHR43359">
    <property type="entry name" value="FORMATE HYDROGENLYASE SUBUNIT 4"/>
    <property type="match status" value="1"/>
</dbReference>
<proteinExistence type="predicted"/>
<dbReference type="GO" id="GO:0016491">
    <property type="term" value="F:oxidoreductase activity"/>
    <property type="evidence" value="ECO:0007669"/>
    <property type="project" value="UniProtKB-KW"/>
</dbReference>
<gene>
    <name evidence="6" type="primary">hyfC</name>
    <name evidence="6" type="ORF">Psch_00457</name>
</gene>
<feature type="transmembrane region" description="Helical" evidence="5">
    <location>
        <begin position="84"/>
        <end position="104"/>
    </location>
</feature>
<feature type="transmembrane region" description="Helical" evidence="5">
    <location>
        <begin position="264"/>
        <end position="281"/>
    </location>
</feature>
<dbReference type="InterPro" id="IPR001694">
    <property type="entry name" value="NADH_UbQ_OxRdtase_su1/FPO"/>
</dbReference>
<dbReference type="Proteomes" id="UP000298324">
    <property type="component" value="Unassembled WGS sequence"/>
</dbReference>
<feature type="transmembrane region" description="Helical" evidence="5">
    <location>
        <begin position="59"/>
        <end position="78"/>
    </location>
</feature>
<feature type="transmembrane region" description="Helical" evidence="5">
    <location>
        <begin position="116"/>
        <end position="136"/>
    </location>
</feature>
<feature type="transmembrane region" description="Helical" evidence="5">
    <location>
        <begin position="156"/>
        <end position="173"/>
    </location>
</feature>
<keyword evidence="6" id="KW-0560">Oxidoreductase</keyword>
<evidence type="ECO:0000313" key="7">
    <source>
        <dbReference type="Proteomes" id="UP000298324"/>
    </source>
</evidence>
<feature type="transmembrane region" description="Helical" evidence="5">
    <location>
        <begin position="216"/>
        <end position="244"/>
    </location>
</feature>
<evidence type="ECO:0000313" key="6">
    <source>
        <dbReference type="EMBL" id="TEB06923.1"/>
    </source>
</evidence>
<reference evidence="6 7" key="1">
    <citation type="journal article" date="2018" name="Environ. Microbiol.">
        <title>Novel energy conservation strategies and behaviour of Pelotomaculum schinkii driving syntrophic propionate catabolism.</title>
        <authorList>
            <person name="Hidalgo-Ahumada C.A.P."/>
            <person name="Nobu M.K."/>
            <person name="Narihiro T."/>
            <person name="Tamaki H."/>
            <person name="Liu W.T."/>
            <person name="Kamagata Y."/>
            <person name="Stams A.J.M."/>
            <person name="Imachi H."/>
            <person name="Sousa D.Z."/>
        </authorList>
    </citation>
    <scope>NUCLEOTIDE SEQUENCE [LARGE SCALE GENOMIC DNA]</scope>
    <source>
        <strain evidence="6 7">HH</strain>
    </source>
</reference>
<dbReference type="AlphaFoldDB" id="A0A4Y7RDT0"/>
<protein>
    <submittedName>
        <fullName evidence="6">Hydrogenase-4 component C</fullName>
        <ecNumber evidence="6">1.-.-.-</ecNumber>
    </submittedName>
</protein>